<evidence type="ECO:0000256" key="8">
    <source>
        <dbReference type="SAM" id="Phobius"/>
    </source>
</evidence>
<feature type="compositionally biased region" description="Basic residues" evidence="7">
    <location>
        <begin position="585"/>
        <end position="595"/>
    </location>
</feature>
<feature type="region of interest" description="Disordered" evidence="7">
    <location>
        <begin position="1"/>
        <end position="26"/>
    </location>
</feature>
<keyword evidence="2 8" id="KW-0812">Transmembrane</keyword>
<keyword evidence="11" id="KW-1185">Reference proteome</keyword>
<feature type="region of interest" description="Disordered" evidence="7">
    <location>
        <begin position="385"/>
        <end position="411"/>
    </location>
</feature>
<feature type="compositionally biased region" description="Acidic residues" evidence="7">
    <location>
        <begin position="1326"/>
        <end position="1336"/>
    </location>
</feature>
<feature type="domain" description="ABC transporter" evidence="9">
    <location>
        <begin position="1160"/>
        <end position="1458"/>
    </location>
</feature>
<evidence type="ECO:0000256" key="7">
    <source>
        <dbReference type="SAM" id="MobiDB-lite"/>
    </source>
</evidence>
<gene>
    <name evidence="10" type="ORF">CXG81DRAFT_24526</name>
</gene>
<feature type="transmembrane region" description="Helical" evidence="8">
    <location>
        <begin position="191"/>
        <end position="212"/>
    </location>
</feature>
<keyword evidence="5 8" id="KW-1133">Transmembrane helix</keyword>
<reference evidence="11" key="1">
    <citation type="journal article" date="2018" name="Nat. Microbiol.">
        <title>Leveraging single-cell genomics to expand the fungal tree of life.</title>
        <authorList>
            <person name="Ahrendt S.R."/>
            <person name="Quandt C.A."/>
            <person name="Ciobanu D."/>
            <person name="Clum A."/>
            <person name="Salamov A."/>
            <person name="Andreopoulos B."/>
            <person name="Cheng J.F."/>
            <person name="Woyke T."/>
            <person name="Pelin A."/>
            <person name="Henrissat B."/>
            <person name="Reynolds N.K."/>
            <person name="Benny G.L."/>
            <person name="Smith M.E."/>
            <person name="James T.Y."/>
            <person name="Grigoriev I.V."/>
        </authorList>
    </citation>
    <scope>NUCLEOTIDE SEQUENCE [LARGE SCALE GENOMIC DNA]</scope>
    <source>
        <strain evidence="11">ATCC 52028</strain>
    </source>
</reference>
<dbReference type="SUPFAM" id="SSF90123">
    <property type="entry name" value="ABC transporter transmembrane region"/>
    <property type="match status" value="3"/>
</dbReference>
<feature type="region of interest" description="Disordered" evidence="7">
    <location>
        <begin position="1323"/>
        <end position="1342"/>
    </location>
</feature>
<dbReference type="Proteomes" id="UP000274922">
    <property type="component" value="Unassembled WGS sequence"/>
</dbReference>
<evidence type="ECO:0000256" key="5">
    <source>
        <dbReference type="ARBA" id="ARBA00022989"/>
    </source>
</evidence>
<dbReference type="InterPro" id="IPR039421">
    <property type="entry name" value="Type_1_exporter"/>
</dbReference>
<feature type="transmembrane region" description="Helical" evidence="8">
    <location>
        <begin position="778"/>
        <end position="805"/>
    </location>
</feature>
<feature type="region of interest" description="Disordered" evidence="7">
    <location>
        <begin position="562"/>
        <end position="602"/>
    </location>
</feature>
<evidence type="ECO:0000256" key="2">
    <source>
        <dbReference type="ARBA" id="ARBA00022692"/>
    </source>
</evidence>
<feature type="compositionally biased region" description="Acidic residues" evidence="7">
    <location>
        <begin position="564"/>
        <end position="575"/>
    </location>
</feature>
<dbReference type="InterPro" id="IPR036640">
    <property type="entry name" value="ABC1_TM_sf"/>
</dbReference>
<name>A0A4P9XBM7_9FUNG</name>
<dbReference type="STRING" id="1555241.A0A4P9XBM7"/>
<evidence type="ECO:0000256" key="1">
    <source>
        <dbReference type="ARBA" id="ARBA00004141"/>
    </source>
</evidence>
<dbReference type="Gene3D" id="1.20.1560.10">
    <property type="entry name" value="ABC transporter type 1, transmembrane domain"/>
    <property type="match status" value="2"/>
</dbReference>
<protein>
    <recommendedName>
        <fullName evidence="9">ABC transporter domain-containing protein</fullName>
    </recommendedName>
</protein>
<dbReference type="SUPFAM" id="SSF52540">
    <property type="entry name" value="P-loop containing nucleoside triphosphate hydrolases"/>
    <property type="match status" value="2"/>
</dbReference>
<evidence type="ECO:0000256" key="6">
    <source>
        <dbReference type="ARBA" id="ARBA00023136"/>
    </source>
</evidence>
<evidence type="ECO:0000256" key="3">
    <source>
        <dbReference type="ARBA" id="ARBA00022741"/>
    </source>
</evidence>
<dbReference type="PROSITE" id="PS50893">
    <property type="entry name" value="ABC_TRANSPORTER_2"/>
    <property type="match status" value="2"/>
</dbReference>
<dbReference type="OrthoDB" id="6593433at2759"/>
<dbReference type="Gene3D" id="3.40.50.300">
    <property type="entry name" value="P-loop containing nucleotide triphosphate hydrolases"/>
    <property type="match status" value="2"/>
</dbReference>
<sequence length="1459" mass="153068">MRSATAPPPQTAPQAPPPPPPSPAAAAAASWRLWKLGITRAHAVPLLATCAAAAGPALRHHLVGKLVDALLAPPSAPPSARATARDVMRVLHHVVILALALWATQALATWSCSRLGARLRSEAQQRAAASLLHTESDDDDDDDDDRDDPKDLAEQLTTTGLLHLEQLHGDHLPTLAMRGVVTLSSLLSGLYAAPVLATVLATCVFPPLAIVLGRVWHRAGTVHVRAREAAYAEAAAHAAQVLDVQLGTHGAASAPSPSAAAATGGPRCATVHASGNAWTETARYAASLDAQAAAAQALLWHEGSGWGLYAFVMLGVGYAGALAAGGVAVHRGWATPGAVMACFAHIATGATALGDARRALSDVDADLAALHRLPRRLRHVIEGPAHAAAASRRPSPTAADAATRVASPKPSRQGMAIRLDAVGYGYTADRILHDVSLDVPAGADLVLTGPSGAGKTTFLRLLLGELGPDAPQQGRMAVDGRAWRVPRDPVARRAWLAHHHRQIGWFLAGGDTQLTDVLSVAENVQLGQPGRGRLDDAADAAPVASLDEDAALRALTTAQFFDGHDDDSDSDSNEDDGVHTEIRLTRRPSSKRSARLARSTQTLSGGEQQRVLIARALVDAAACDRKRLLILDEALSALNDRMAEAVLRAMRFGRPRTASDATRLWVAHHLAPFAAVLAEAPASRVRFLRLEGGRIVYDGDLHGLQAAFGQQEEAGHLGEAGVRGAPPSPPPVPASDRPAADVALSQTRSSLAIGAPEAVAARAVWRDVADRLAPHRRLLLMGFVCSLLQALQFPLEGYLVGRFIVAYGLPADALLPAVAQHSSGFVALGALVWLTSVGVAVGWGTATMRTVNTWRADVVYALLRRAPVWRGVGPAASADPSDGGGPLFGPPQPVSSPLTLLASEIAHPVALGTHVLASGVRCVGAGVAGIGYALVAAPGLTVGFATTLVPLLTGLPWLKGRVSAHLDPPASRANEHATAWLRRLVATRARRHEIRRLVNTPRFLGYLRHAMATWEGHEARRRVAEAVWRGLVPDALILLLFAWGARAAMPYVWGADAPPPVMSPAGTGSADHTKLGDTGLAEAAAAAERARLNTVLTTLATLIFTVVNTINLVGGIVGSLPWRLQIGRQLRRIVATPLDHFDPARPAAMSAGPGGGPHRLQTSAICATRLTYRHPGTAHAVLNNVTFTLHPASPSPSAPPPGYLIRGPSGSGKSTLLALLQGALPVDDAMLAWTVTAVDNRRARPAKVPPATAPPLPPTAVRSVLATAPHRLLTVVSQAFALFPDRSVIDNILYGDAGAYAATAPDAWSLLAERVAYDPTPADLMAETDTDPDGAADVDASGRPADGDVGLLVRRLQRAAHLAAADAFLATPADWQRPARALSQGQAQRVALARSVMALRTAGVVLWDEATAFLDRETETRVLHRMARLVQARGLIWVVVSHRPVPSALFQPLLALTTS</sequence>
<keyword evidence="6 8" id="KW-0472">Membrane</keyword>
<feature type="compositionally biased region" description="Acidic residues" evidence="7">
    <location>
        <begin position="136"/>
        <end position="146"/>
    </location>
</feature>
<feature type="transmembrane region" description="Helical" evidence="8">
    <location>
        <begin position="333"/>
        <end position="353"/>
    </location>
</feature>
<feature type="transmembrane region" description="Helical" evidence="8">
    <location>
        <begin position="825"/>
        <end position="846"/>
    </location>
</feature>
<evidence type="ECO:0000313" key="11">
    <source>
        <dbReference type="Proteomes" id="UP000274922"/>
    </source>
</evidence>
<feature type="compositionally biased region" description="Low complexity" evidence="7">
    <location>
        <begin position="385"/>
        <end position="404"/>
    </location>
</feature>
<keyword evidence="4" id="KW-0067">ATP-binding</keyword>
<organism evidence="10 11">
    <name type="scientific">Caulochytrium protostelioides</name>
    <dbReference type="NCBI Taxonomy" id="1555241"/>
    <lineage>
        <taxon>Eukaryota</taxon>
        <taxon>Fungi</taxon>
        <taxon>Fungi incertae sedis</taxon>
        <taxon>Chytridiomycota</taxon>
        <taxon>Chytridiomycota incertae sedis</taxon>
        <taxon>Chytridiomycetes</taxon>
        <taxon>Caulochytriales</taxon>
        <taxon>Caulochytriaceae</taxon>
        <taxon>Caulochytrium</taxon>
    </lineage>
</organism>
<dbReference type="GO" id="GO:0005524">
    <property type="term" value="F:ATP binding"/>
    <property type="evidence" value="ECO:0007669"/>
    <property type="project" value="UniProtKB-KW"/>
</dbReference>
<dbReference type="EMBL" id="ML014134">
    <property type="protein sequence ID" value="RKP02827.1"/>
    <property type="molecule type" value="Genomic_DNA"/>
</dbReference>
<feature type="domain" description="ABC transporter" evidence="9">
    <location>
        <begin position="417"/>
        <end position="717"/>
    </location>
</feature>
<evidence type="ECO:0000259" key="9">
    <source>
        <dbReference type="PROSITE" id="PS50893"/>
    </source>
</evidence>
<dbReference type="SMART" id="SM00382">
    <property type="entry name" value="AAA"/>
    <property type="match status" value="2"/>
</dbReference>
<dbReference type="PANTHER" id="PTHR43394">
    <property type="entry name" value="ATP-DEPENDENT PERMEASE MDL1, MITOCHONDRIAL"/>
    <property type="match status" value="1"/>
</dbReference>
<dbReference type="GO" id="GO:0016887">
    <property type="term" value="F:ATP hydrolysis activity"/>
    <property type="evidence" value="ECO:0007669"/>
    <property type="project" value="InterPro"/>
</dbReference>
<evidence type="ECO:0000313" key="10">
    <source>
        <dbReference type="EMBL" id="RKP02827.1"/>
    </source>
</evidence>
<feature type="transmembrane region" description="Helical" evidence="8">
    <location>
        <begin position="90"/>
        <end position="110"/>
    </location>
</feature>
<evidence type="ECO:0000256" key="4">
    <source>
        <dbReference type="ARBA" id="ARBA00022840"/>
    </source>
</evidence>
<proteinExistence type="predicted"/>
<dbReference type="InterPro" id="IPR003593">
    <property type="entry name" value="AAA+_ATPase"/>
</dbReference>
<dbReference type="InterPro" id="IPR003439">
    <property type="entry name" value="ABC_transporter-like_ATP-bd"/>
</dbReference>
<dbReference type="InterPro" id="IPR027417">
    <property type="entry name" value="P-loop_NTPase"/>
</dbReference>
<accession>A0A4P9XBM7</accession>
<comment type="subcellular location">
    <subcellularLocation>
        <location evidence="1">Membrane</location>
        <topology evidence="1">Multi-pass membrane protein</topology>
    </subcellularLocation>
</comment>
<dbReference type="PROSITE" id="PS00211">
    <property type="entry name" value="ABC_TRANSPORTER_1"/>
    <property type="match status" value="2"/>
</dbReference>
<dbReference type="Pfam" id="PF00005">
    <property type="entry name" value="ABC_tran"/>
    <property type="match status" value="2"/>
</dbReference>
<feature type="region of interest" description="Disordered" evidence="7">
    <location>
        <begin position="718"/>
        <end position="739"/>
    </location>
</feature>
<feature type="transmembrane region" description="Helical" evidence="8">
    <location>
        <begin position="306"/>
        <end position="327"/>
    </location>
</feature>
<keyword evidence="3" id="KW-0547">Nucleotide-binding</keyword>
<feature type="region of interest" description="Disordered" evidence="7">
    <location>
        <begin position="128"/>
        <end position="151"/>
    </location>
</feature>
<dbReference type="InterPro" id="IPR017871">
    <property type="entry name" value="ABC_transporter-like_CS"/>
</dbReference>
<feature type="compositionally biased region" description="Pro residues" evidence="7">
    <location>
        <begin position="1"/>
        <end position="23"/>
    </location>
</feature>
<dbReference type="GO" id="GO:0016020">
    <property type="term" value="C:membrane"/>
    <property type="evidence" value="ECO:0007669"/>
    <property type="project" value="UniProtKB-SubCell"/>
</dbReference>